<evidence type="ECO:0000313" key="2">
    <source>
        <dbReference type="EMBL" id="MFC5663889.1"/>
    </source>
</evidence>
<dbReference type="SUPFAM" id="SSF50249">
    <property type="entry name" value="Nucleic acid-binding proteins"/>
    <property type="match status" value="1"/>
</dbReference>
<proteinExistence type="predicted"/>
<dbReference type="PROSITE" id="PS51857">
    <property type="entry name" value="CSD_2"/>
    <property type="match status" value="1"/>
</dbReference>
<dbReference type="PANTHER" id="PTHR11544">
    <property type="entry name" value="COLD SHOCK DOMAIN CONTAINING PROTEINS"/>
    <property type="match status" value="1"/>
</dbReference>
<sequence>MVTGRVVRYDSVRGYGFIAPDHGGEDVFLHVNDMLMPESVVHSGLVVEFEMEEGDRGLKASSVRLPKGALTRPAAPAVPVARVAVDGDDVECDVLTSAEFLLEVTELLLEHAPSLTGDQVLKVRNTMLQHAKDHGWAEG</sequence>
<dbReference type="InterPro" id="IPR011129">
    <property type="entry name" value="CSD"/>
</dbReference>
<dbReference type="CDD" id="cd04458">
    <property type="entry name" value="CSP_CDS"/>
    <property type="match status" value="1"/>
</dbReference>
<dbReference type="InterPro" id="IPR050181">
    <property type="entry name" value="Cold_shock_domain"/>
</dbReference>
<dbReference type="RefSeq" id="WP_380225592.1">
    <property type="nucleotide sequence ID" value="NZ_JBHSOF010000013.1"/>
</dbReference>
<dbReference type="Gene3D" id="2.40.50.140">
    <property type="entry name" value="Nucleic acid-binding proteins"/>
    <property type="match status" value="1"/>
</dbReference>
<reference evidence="3" key="1">
    <citation type="journal article" date="2019" name="Int. J. Syst. Evol. Microbiol.">
        <title>The Global Catalogue of Microorganisms (GCM) 10K type strain sequencing project: providing services to taxonomists for standard genome sequencing and annotation.</title>
        <authorList>
            <consortium name="The Broad Institute Genomics Platform"/>
            <consortium name="The Broad Institute Genome Sequencing Center for Infectious Disease"/>
            <person name="Wu L."/>
            <person name="Ma J."/>
        </authorList>
    </citation>
    <scope>NUCLEOTIDE SEQUENCE [LARGE SCALE GENOMIC DNA]</scope>
    <source>
        <strain evidence="3">CGMCC 4.1437</strain>
    </source>
</reference>
<dbReference type="SMART" id="SM00357">
    <property type="entry name" value="CSP"/>
    <property type="match status" value="1"/>
</dbReference>
<name>A0ABW0X4L0_9ACTN</name>
<keyword evidence="3" id="KW-1185">Reference proteome</keyword>
<evidence type="ECO:0000259" key="1">
    <source>
        <dbReference type="PROSITE" id="PS51857"/>
    </source>
</evidence>
<protein>
    <submittedName>
        <fullName evidence="2">Cold-shock protein</fullName>
    </submittedName>
</protein>
<dbReference type="Proteomes" id="UP001595975">
    <property type="component" value="Unassembled WGS sequence"/>
</dbReference>
<comment type="caution">
    <text evidence="2">The sequence shown here is derived from an EMBL/GenBank/DDBJ whole genome shotgun (WGS) entry which is preliminary data.</text>
</comment>
<feature type="domain" description="CSD" evidence="1">
    <location>
        <begin position="1"/>
        <end position="65"/>
    </location>
</feature>
<gene>
    <name evidence="2" type="ORF">ACFP3U_12955</name>
</gene>
<dbReference type="InterPro" id="IPR002059">
    <property type="entry name" value="CSP_DNA-bd"/>
</dbReference>
<dbReference type="InterPro" id="IPR012340">
    <property type="entry name" value="NA-bd_OB-fold"/>
</dbReference>
<evidence type="ECO:0000313" key="3">
    <source>
        <dbReference type="Proteomes" id="UP001595975"/>
    </source>
</evidence>
<organism evidence="2 3">
    <name type="scientific">Kitasatospora misakiensis</name>
    <dbReference type="NCBI Taxonomy" id="67330"/>
    <lineage>
        <taxon>Bacteria</taxon>
        <taxon>Bacillati</taxon>
        <taxon>Actinomycetota</taxon>
        <taxon>Actinomycetes</taxon>
        <taxon>Kitasatosporales</taxon>
        <taxon>Streptomycetaceae</taxon>
        <taxon>Kitasatospora</taxon>
    </lineage>
</organism>
<dbReference type="EMBL" id="JBHSOF010000013">
    <property type="protein sequence ID" value="MFC5663889.1"/>
    <property type="molecule type" value="Genomic_DNA"/>
</dbReference>
<accession>A0ABW0X4L0</accession>
<dbReference type="Pfam" id="PF00313">
    <property type="entry name" value="CSD"/>
    <property type="match status" value="1"/>
</dbReference>
<dbReference type="PRINTS" id="PR00050">
    <property type="entry name" value="COLDSHOCK"/>
</dbReference>